<dbReference type="RefSeq" id="WP_089020005.1">
    <property type="nucleotide sequence ID" value="NZ_LT607412.1"/>
</dbReference>
<protein>
    <submittedName>
        <fullName evidence="1">Proteic killer suppression protein</fullName>
    </submittedName>
</protein>
<dbReference type="EMBL" id="LT607412">
    <property type="protein sequence ID" value="SCF02849.1"/>
    <property type="molecule type" value="Genomic_DNA"/>
</dbReference>
<accession>A0A1C4X325</accession>
<sequence length="97" mass="11190">MELDYATRDLKRVCTDARRMQATYGAAVAKKLRLRLAELTYVVEMADVLEGPGRWEELTGDRAGQWSARLTANWRLIVRPEQREVITVVVVEIVDYH</sequence>
<dbReference type="Proteomes" id="UP000198243">
    <property type="component" value="Chromosome I"/>
</dbReference>
<dbReference type="Gene3D" id="3.30.2310.20">
    <property type="entry name" value="RelE-like"/>
    <property type="match status" value="1"/>
</dbReference>
<evidence type="ECO:0000313" key="2">
    <source>
        <dbReference type="Proteomes" id="UP000198243"/>
    </source>
</evidence>
<dbReference type="OrthoDB" id="3478674at2"/>
<dbReference type="AlphaFoldDB" id="A0A1C4X325"/>
<dbReference type="InterPro" id="IPR035093">
    <property type="entry name" value="RelE/ParE_toxin_dom_sf"/>
</dbReference>
<name>A0A1C4X325_9ACTN</name>
<evidence type="ECO:0000313" key="1">
    <source>
        <dbReference type="EMBL" id="SCF02849.1"/>
    </source>
</evidence>
<dbReference type="SUPFAM" id="SSF143011">
    <property type="entry name" value="RelE-like"/>
    <property type="match status" value="1"/>
</dbReference>
<reference evidence="2" key="1">
    <citation type="submission" date="2016-06" db="EMBL/GenBank/DDBJ databases">
        <authorList>
            <person name="Varghese N."/>
            <person name="Submissions Spin"/>
        </authorList>
    </citation>
    <scope>NUCLEOTIDE SEQUENCE [LARGE SCALE GENOMIC DNA]</scope>
    <source>
        <strain evidence="2">DSM 44875</strain>
    </source>
</reference>
<proteinExistence type="predicted"/>
<keyword evidence="2" id="KW-1185">Reference proteome</keyword>
<gene>
    <name evidence="1" type="ORF">GA0070607_4603</name>
</gene>
<organism evidence="1 2">
    <name type="scientific">Micromonospora coriariae</name>
    <dbReference type="NCBI Taxonomy" id="285665"/>
    <lineage>
        <taxon>Bacteria</taxon>
        <taxon>Bacillati</taxon>
        <taxon>Actinomycetota</taxon>
        <taxon>Actinomycetes</taxon>
        <taxon>Micromonosporales</taxon>
        <taxon>Micromonosporaceae</taxon>
        <taxon>Micromonospora</taxon>
    </lineage>
</organism>